<dbReference type="InterPro" id="IPR029753">
    <property type="entry name" value="D-isomer_DH_CS"/>
</dbReference>
<dbReference type="InterPro" id="IPR029752">
    <property type="entry name" value="D-isomer_DH_CS1"/>
</dbReference>
<evidence type="ECO:0000256" key="7">
    <source>
        <dbReference type="ARBA" id="ARBA00048126"/>
    </source>
</evidence>
<dbReference type="EMBL" id="JACHBL010000001">
    <property type="protein sequence ID" value="MBB5597472.1"/>
    <property type="molecule type" value="Genomic_DNA"/>
</dbReference>
<dbReference type="FunFam" id="3.40.50.720:FF:000021">
    <property type="entry name" value="D-3-phosphoglycerate dehydrogenase"/>
    <property type="match status" value="1"/>
</dbReference>
<dbReference type="PROSITE" id="PS00671">
    <property type="entry name" value="D_2_HYDROXYACID_DH_3"/>
    <property type="match status" value="1"/>
</dbReference>
<dbReference type="InterPro" id="IPR006236">
    <property type="entry name" value="PGDH"/>
</dbReference>
<dbReference type="PANTHER" id="PTHR42938:SF47">
    <property type="entry name" value="HYDROXYPYRUVATE REDUCTASE"/>
    <property type="match status" value="1"/>
</dbReference>
<dbReference type="Pfam" id="PF19304">
    <property type="entry name" value="PGDH_inter"/>
    <property type="match status" value="1"/>
</dbReference>
<keyword evidence="6 9" id="KW-0520">NAD</keyword>
<evidence type="ECO:0000256" key="5">
    <source>
        <dbReference type="ARBA" id="ARBA00023002"/>
    </source>
</evidence>
<dbReference type="Pfam" id="PF00389">
    <property type="entry name" value="2-Hacid_dh"/>
    <property type="match status" value="1"/>
</dbReference>
<dbReference type="PROSITE" id="PS51671">
    <property type="entry name" value="ACT"/>
    <property type="match status" value="1"/>
</dbReference>
<dbReference type="RefSeq" id="WP_183640491.1">
    <property type="nucleotide sequence ID" value="NZ_JACHBL010000001.1"/>
</dbReference>
<dbReference type="SUPFAM" id="SSF51735">
    <property type="entry name" value="NAD(P)-binding Rossmann-fold domains"/>
    <property type="match status" value="1"/>
</dbReference>
<feature type="domain" description="ACT" evidence="10">
    <location>
        <begin position="456"/>
        <end position="530"/>
    </location>
</feature>
<evidence type="ECO:0000313" key="11">
    <source>
        <dbReference type="EMBL" id="MBB5597472.1"/>
    </source>
</evidence>
<dbReference type="Pfam" id="PF01842">
    <property type="entry name" value="ACT"/>
    <property type="match status" value="1"/>
</dbReference>
<evidence type="ECO:0000256" key="8">
    <source>
        <dbReference type="ARBA" id="ARBA00048731"/>
    </source>
</evidence>
<dbReference type="Proteomes" id="UP000523863">
    <property type="component" value="Unassembled WGS sequence"/>
</dbReference>
<evidence type="ECO:0000256" key="1">
    <source>
        <dbReference type="ARBA" id="ARBA00003800"/>
    </source>
</evidence>
<dbReference type="UniPathway" id="UPA00135">
    <property type="reaction ID" value="UER00196"/>
</dbReference>
<evidence type="ECO:0000256" key="4">
    <source>
        <dbReference type="ARBA" id="ARBA00021582"/>
    </source>
</evidence>
<protein>
    <recommendedName>
        <fullName evidence="4 9">D-3-phosphoglycerate dehydrogenase</fullName>
        <ecNumber evidence="9">1.1.1.95</ecNumber>
    </recommendedName>
</protein>
<keyword evidence="12" id="KW-1185">Reference proteome</keyword>
<dbReference type="Gene3D" id="3.40.50.720">
    <property type="entry name" value="NAD(P)-binding Rossmann-like Domain"/>
    <property type="match status" value="2"/>
</dbReference>
<dbReference type="CDD" id="cd12173">
    <property type="entry name" value="PGDH_4"/>
    <property type="match status" value="1"/>
</dbReference>
<keyword evidence="5 9" id="KW-0560">Oxidoreductase</keyword>
<dbReference type="GO" id="GO:0051287">
    <property type="term" value="F:NAD binding"/>
    <property type="evidence" value="ECO:0007669"/>
    <property type="project" value="UniProtKB-UniRule"/>
</dbReference>
<reference evidence="11 12" key="1">
    <citation type="submission" date="2020-08" db="EMBL/GenBank/DDBJ databases">
        <title>Sequencing the genomes of 1000 actinobacteria strains.</title>
        <authorList>
            <person name="Klenk H.-P."/>
        </authorList>
    </citation>
    <scope>NUCLEOTIDE SEQUENCE [LARGE SCALE GENOMIC DNA]</scope>
    <source>
        <strain evidence="11 12">DSM 23694</strain>
    </source>
</reference>
<dbReference type="SUPFAM" id="SSF143548">
    <property type="entry name" value="Serine metabolism enzymes domain"/>
    <property type="match status" value="1"/>
</dbReference>
<gene>
    <name evidence="11" type="ORF">BKA12_000552</name>
</gene>
<evidence type="ECO:0000313" key="12">
    <source>
        <dbReference type="Proteomes" id="UP000523863"/>
    </source>
</evidence>
<dbReference type="SUPFAM" id="SSF55021">
    <property type="entry name" value="ACT-like"/>
    <property type="match status" value="1"/>
</dbReference>
<evidence type="ECO:0000259" key="10">
    <source>
        <dbReference type="PROSITE" id="PS51671"/>
    </source>
</evidence>
<dbReference type="PANTHER" id="PTHR42938">
    <property type="entry name" value="FORMATE DEHYDROGENASE 1"/>
    <property type="match status" value="1"/>
</dbReference>
<keyword evidence="9" id="KW-0718">Serine biosynthesis</keyword>
<dbReference type="InterPro" id="IPR045626">
    <property type="entry name" value="PGDH_ASB_dom"/>
</dbReference>
<dbReference type="Gene3D" id="3.30.70.260">
    <property type="match status" value="1"/>
</dbReference>
<dbReference type="PROSITE" id="PS00065">
    <property type="entry name" value="D_2_HYDROXYACID_DH_1"/>
    <property type="match status" value="1"/>
</dbReference>
<dbReference type="CDD" id="cd04902">
    <property type="entry name" value="ACT_3PGDH-xct"/>
    <property type="match status" value="1"/>
</dbReference>
<comment type="caution">
    <text evidence="11">The sequence shown here is derived from an EMBL/GenBank/DDBJ whole genome shotgun (WGS) entry which is preliminary data.</text>
</comment>
<evidence type="ECO:0000256" key="2">
    <source>
        <dbReference type="ARBA" id="ARBA00005216"/>
    </source>
</evidence>
<accession>A0A7W9DB44</accession>
<dbReference type="Gene3D" id="3.30.1330.90">
    <property type="entry name" value="D-3-phosphoglycerate dehydrogenase, domain 3"/>
    <property type="match status" value="1"/>
</dbReference>
<comment type="catalytic activity">
    <reaction evidence="8 9">
        <text>(2R)-3-phosphoglycerate + NAD(+) = 3-phosphooxypyruvate + NADH + H(+)</text>
        <dbReference type="Rhea" id="RHEA:12641"/>
        <dbReference type="ChEBI" id="CHEBI:15378"/>
        <dbReference type="ChEBI" id="CHEBI:18110"/>
        <dbReference type="ChEBI" id="CHEBI:57540"/>
        <dbReference type="ChEBI" id="CHEBI:57945"/>
        <dbReference type="ChEBI" id="CHEBI:58272"/>
        <dbReference type="EC" id="1.1.1.95"/>
    </reaction>
</comment>
<dbReference type="InterPro" id="IPR045865">
    <property type="entry name" value="ACT-like_dom_sf"/>
</dbReference>
<comment type="catalytic activity">
    <reaction evidence="7">
        <text>(R)-2-hydroxyglutarate + NAD(+) = 2-oxoglutarate + NADH + H(+)</text>
        <dbReference type="Rhea" id="RHEA:49612"/>
        <dbReference type="ChEBI" id="CHEBI:15378"/>
        <dbReference type="ChEBI" id="CHEBI:15801"/>
        <dbReference type="ChEBI" id="CHEBI:16810"/>
        <dbReference type="ChEBI" id="CHEBI:57540"/>
        <dbReference type="ChEBI" id="CHEBI:57945"/>
        <dbReference type="EC" id="1.1.1.399"/>
    </reaction>
</comment>
<dbReference type="GO" id="GO:0006564">
    <property type="term" value="P:L-serine biosynthetic process"/>
    <property type="evidence" value="ECO:0007669"/>
    <property type="project" value="UniProtKB-UniRule"/>
</dbReference>
<proteinExistence type="inferred from homology"/>
<dbReference type="EC" id="1.1.1.95" evidence="9"/>
<evidence type="ECO:0000256" key="6">
    <source>
        <dbReference type="ARBA" id="ARBA00023027"/>
    </source>
</evidence>
<comment type="function">
    <text evidence="1">Catalyzes the reversible oxidation of 3-phospho-D-glycerate to 3-phosphonooxypyruvate, the first step of the phosphorylated L-serine biosynthesis pathway. Also catalyzes the reversible oxidation of 2-hydroxyglutarate to 2-oxoglutarate.</text>
</comment>
<dbReference type="PROSITE" id="PS00670">
    <property type="entry name" value="D_2_HYDROXYACID_DH_2"/>
    <property type="match status" value="1"/>
</dbReference>
<dbReference type="InterPro" id="IPR036291">
    <property type="entry name" value="NAD(P)-bd_dom_sf"/>
</dbReference>
<dbReference type="AlphaFoldDB" id="A0A7W9DB44"/>
<evidence type="ECO:0000256" key="9">
    <source>
        <dbReference type="RuleBase" id="RU363003"/>
    </source>
</evidence>
<comment type="pathway">
    <text evidence="2 9">Amino-acid biosynthesis; L-serine biosynthesis; L-serine from 3-phospho-D-glycerate: step 1/3.</text>
</comment>
<dbReference type="InterPro" id="IPR029009">
    <property type="entry name" value="ASB_dom_sf"/>
</dbReference>
<dbReference type="SUPFAM" id="SSF52283">
    <property type="entry name" value="Formate/glycerate dehydrogenase catalytic domain-like"/>
    <property type="match status" value="1"/>
</dbReference>
<evidence type="ECO:0000256" key="3">
    <source>
        <dbReference type="ARBA" id="ARBA00005854"/>
    </source>
</evidence>
<sequence length="530" mass="55517">MTAKPIVLIAEELSPATIEALGPDFEVRNTNGADRTELLRDIADVDAILVRSATQVDAEAIEAAKNLKVIARAGVGLDNVDIKAATVAGVMVVNAPTSNIISAAELTVGHIVSLARNIPAANASLKNGEWKRSKYTGVELFEKTAGIIGLGRIGALVAARLQGFGMEIVAYDPYVTPARAQQLGVKLLSLDELLETSDFITIHMPKTPETLGMLGEDAFKKMKKSAFVINVARGGLVDEQALEAALDAGEIAGAGIDVFVKEPATDVPFLGRENVTVTPHLGASTDEAQEKAGIAVAKSVRLALAGELVPDAVNVAGGVIAPEVRPGIPLIEKLGRIFAALATDRVVNVDIEVAGEIAAFDVKALELSALKGVFMDVVSDSVSYVNAPVLAEQRGIAHRLLTTSVSEEFRNVLTISGAQANGDQISVSGTLTGPKQVEKLVAVDGYELEMPLAEHMIVLQYQDRPGVIGSLGSLLGSDEVNIAGMQVSRSKAGEALAVLAIDNALPEGLLERVRESVGATVAREINLSEK</sequence>
<dbReference type="GO" id="GO:0004617">
    <property type="term" value="F:phosphoglycerate dehydrogenase activity"/>
    <property type="evidence" value="ECO:0007669"/>
    <property type="project" value="UniProtKB-UniRule"/>
</dbReference>
<dbReference type="Pfam" id="PF02826">
    <property type="entry name" value="2-Hacid_dh_C"/>
    <property type="match status" value="1"/>
</dbReference>
<dbReference type="InterPro" id="IPR002912">
    <property type="entry name" value="ACT_dom"/>
</dbReference>
<dbReference type="InterPro" id="IPR006140">
    <property type="entry name" value="D-isomer_DH_NAD-bd"/>
</dbReference>
<dbReference type="InterPro" id="IPR006139">
    <property type="entry name" value="D-isomer_2_OHA_DH_cat_dom"/>
</dbReference>
<comment type="similarity">
    <text evidence="3 9">Belongs to the D-isomer specific 2-hydroxyacid dehydrogenase family.</text>
</comment>
<organism evidence="11 12">
    <name type="scientific">Neomicrococcus lactis</name>
    <dbReference type="NCBI Taxonomy" id="732241"/>
    <lineage>
        <taxon>Bacteria</taxon>
        <taxon>Bacillati</taxon>
        <taxon>Actinomycetota</taxon>
        <taxon>Actinomycetes</taxon>
        <taxon>Micrococcales</taxon>
        <taxon>Micrococcaceae</taxon>
        <taxon>Neomicrococcus</taxon>
    </lineage>
</organism>
<dbReference type="NCBIfam" id="TIGR01327">
    <property type="entry name" value="PGDH"/>
    <property type="match status" value="1"/>
</dbReference>
<keyword evidence="9" id="KW-0028">Amino-acid biosynthesis</keyword>
<name>A0A7W9DB44_9MICC</name>